<dbReference type="Gene3D" id="6.10.250.3410">
    <property type="entry name" value="DBF zinc finger"/>
    <property type="match status" value="1"/>
</dbReference>
<evidence type="ECO:0000256" key="1">
    <source>
        <dbReference type="ARBA" id="ARBA00022723"/>
    </source>
</evidence>
<dbReference type="OrthoDB" id="21380at2759"/>
<dbReference type="GO" id="GO:0016301">
    <property type="term" value="F:kinase activity"/>
    <property type="evidence" value="ECO:0007669"/>
    <property type="project" value="UniProtKB-KW"/>
</dbReference>
<dbReference type="PROSITE" id="PS51265">
    <property type="entry name" value="ZF_DBF4"/>
    <property type="match status" value="1"/>
</dbReference>
<dbReference type="InterPro" id="IPR051590">
    <property type="entry name" value="Replication_Regulatory_Kinase"/>
</dbReference>
<dbReference type="EMBL" id="LGUB01001059">
    <property type="protein sequence ID" value="KRH92273.1"/>
    <property type="molecule type" value="Genomic_DNA"/>
</dbReference>
<dbReference type="InterPro" id="IPR038545">
    <property type="entry name" value="Znf_DBF_sf"/>
</dbReference>
<dbReference type="PANTHER" id="PTHR15375">
    <property type="entry name" value="ACTIVATOR OF S-PHASE KINASE-RELATED"/>
    <property type="match status" value="1"/>
</dbReference>
<evidence type="ECO:0000256" key="3">
    <source>
        <dbReference type="ARBA" id="ARBA00022833"/>
    </source>
</evidence>
<dbReference type="GO" id="GO:1901987">
    <property type="term" value="P:regulation of cell cycle phase transition"/>
    <property type="evidence" value="ECO:0007669"/>
    <property type="project" value="TreeGrafter"/>
</dbReference>
<dbReference type="GO" id="GO:0008270">
    <property type="term" value="F:zinc ion binding"/>
    <property type="evidence" value="ECO:0007669"/>
    <property type="project" value="UniProtKB-KW"/>
</dbReference>
<name>A0A0R0LZX9_9MICR</name>
<keyword evidence="7" id="KW-1185">Reference proteome</keyword>
<keyword evidence="2 4" id="KW-0863">Zinc-finger</keyword>
<organism evidence="6 7">
    <name type="scientific">Pseudoloma neurophilia</name>
    <dbReference type="NCBI Taxonomy" id="146866"/>
    <lineage>
        <taxon>Eukaryota</taxon>
        <taxon>Fungi</taxon>
        <taxon>Fungi incertae sedis</taxon>
        <taxon>Microsporidia</taxon>
        <taxon>Pseudoloma</taxon>
    </lineage>
</organism>
<dbReference type="InterPro" id="IPR006572">
    <property type="entry name" value="Znf_DBF"/>
</dbReference>
<accession>A0A0R0LZX9</accession>
<evidence type="ECO:0000259" key="5">
    <source>
        <dbReference type="PROSITE" id="PS51265"/>
    </source>
</evidence>
<protein>
    <submittedName>
        <fullName evidence="6">Putative DNA replication protein kinase</fullName>
    </submittedName>
</protein>
<dbReference type="Pfam" id="PF07535">
    <property type="entry name" value="zf-DBF"/>
    <property type="match status" value="1"/>
</dbReference>
<dbReference type="GO" id="GO:0003676">
    <property type="term" value="F:nucleic acid binding"/>
    <property type="evidence" value="ECO:0007669"/>
    <property type="project" value="InterPro"/>
</dbReference>
<dbReference type="GO" id="GO:0031431">
    <property type="term" value="C:Dbf4-dependent protein kinase complex"/>
    <property type="evidence" value="ECO:0007669"/>
    <property type="project" value="TreeGrafter"/>
</dbReference>
<proteinExistence type="predicted"/>
<dbReference type="FunFam" id="6.10.250.3410:FF:000001">
    <property type="entry name" value="Protein DBF4 homolog A"/>
    <property type="match status" value="1"/>
</dbReference>
<dbReference type="GO" id="GO:0010571">
    <property type="term" value="P:positive regulation of nuclear cell cycle DNA replication"/>
    <property type="evidence" value="ECO:0007669"/>
    <property type="project" value="TreeGrafter"/>
</dbReference>
<sequence>MLKRYVVFTKPYLLIEDINNTYQPFYKEYEKEKIPSLYLKSPILCCPFLKNKRFKSNKNRKTKNGGFCENCYVKYLNYDEHVKERNHREFALDSRNYKEIDEIIDSFNIQPFDPDLYCPVSPLMYKSASLPVFDTLENDKDLDTIVFTNVESETSENLYNAVYKVEHFLNEYLNE</sequence>
<comment type="caution">
    <text evidence="6">The sequence shown here is derived from an EMBL/GenBank/DDBJ whole genome shotgun (WGS) entry which is preliminary data.</text>
</comment>
<gene>
    <name evidence="6" type="ORF">M153_8535000723</name>
</gene>
<dbReference type="AlphaFoldDB" id="A0A0R0LZX9"/>
<dbReference type="Proteomes" id="UP000051530">
    <property type="component" value="Unassembled WGS sequence"/>
</dbReference>
<dbReference type="PANTHER" id="PTHR15375:SF26">
    <property type="entry name" value="PROTEIN CHIFFON"/>
    <property type="match status" value="1"/>
</dbReference>
<evidence type="ECO:0000313" key="6">
    <source>
        <dbReference type="EMBL" id="KRH92273.1"/>
    </source>
</evidence>
<dbReference type="SMART" id="SM00586">
    <property type="entry name" value="ZnF_DBF"/>
    <property type="match status" value="1"/>
</dbReference>
<dbReference type="VEuPathDB" id="MicrosporidiaDB:M153_8535000723"/>
<keyword evidence="3" id="KW-0862">Zinc</keyword>
<evidence type="ECO:0000256" key="4">
    <source>
        <dbReference type="PROSITE-ProRule" id="PRU00600"/>
    </source>
</evidence>
<keyword evidence="1" id="KW-0479">Metal-binding</keyword>
<dbReference type="GO" id="GO:0043539">
    <property type="term" value="F:protein serine/threonine kinase activator activity"/>
    <property type="evidence" value="ECO:0007669"/>
    <property type="project" value="TreeGrafter"/>
</dbReference>
<evidence type="ECO:0000313" key="7">
    <source>
        <dbReference type="Proteomes" id="UP000051530"/>
    </source>
</evidence>
<reference evidence="6 7" key="1">
    <citation type="submission" date="2015-07" db="EMBL/GenBank/DDBJ databases">
        <title>The genome of Pseudoloma neurophilia, a relevant intracellular parasite of the zebrafish.</title>
        <authorList>
            <person name="Ndikumana S."/>
            <person name="Pelin A."/>
            <person name="Sanders J."/>
            <person name="Corradi N."/>
        </authorList>
    </citation>
    <scope>NUCLEOTIDE SEQUENCE [LARGE SCALE GENOMIC DNA]</scope>
    <source>
        <strain evidence="6 7">MK1</strain>
    </source>
</reference>
<feature type="domain" description="DBF4-type" evidence="5">
    <location>
        <begin position="61"/>
        <end position="110"/>
    </location>
</feature>
<evidence type="ECO:0000256" key="2">
    <source>
        <dbReference type="ARBA" id="ARBA00022771"/>
    </source>
</evidence>
<keyword evidence="6" id="KW-0418">Kinase</keyword>
<keyword evidence="6" id="KW-0808">Transferase</keyword>